<evidence type="ECO:0000313" key="3">
    <source>
        <dbReference type="Proteomes" id="UP000036000"/>
    </source>
</evidence>
<keyword evidence="1" id="KW-1133">Transmembrane helix</keyword>
<name>A0AAC8ZH17_9LACO</name>
<feature type="transmembrane region" description="Helical" evidence="1">
    <location>
        <begin position="9"/>
        <end position="28"/>
    </location>
</feature>
<organism evidence="2 3">
    <name type="scientific">Levilactobacillus koreensis</name>
    <dbReference type="NCBI Taxonomy" id="637971"/>
    <lineage>
        <taxon>Bacteria</taxon>
        <taxon>Bacillati</taxon>
        <taxon>Bacillota</taxon>
        <taxon>Bacilli</taxon>
        <taxon>Lactobacillales</taxon>
        <taxon>Lactobacillaceae</taxon>
        <taxon>Levilactobacillus</taxon>
    </lineage>
</organism>
<evidence type="ECO:0000313" key="2">
    <source>
        <dbReference type="EMBL" id="AKP65205.1"/>
    </source>
</evidence>
<keyword evidence="1" id="KW-0812">Transmembrane</keyword>
<evidence type="ECO:0000256" key="1">
    <source>
        <dbReference type="SAM" id="Phobius"/>
    </source>
</evidence>
<sequence length="198" mass="23054">MSRIFNSRLYLGLIPLTNYLILGVFATMGFASVFFAYPIISACITTAIRIYGRGNETIMRKFFEELKRHFWTKFGIGLVTSTLAILFYYVYMKAFTRVIAPIRVSLVISLFLFVAAMFYMVLEEYSMRDDFHFGRFFQNAMIDIIIELPMTLAFAAIMFVMILVAMVFPITAFFSLTILDFIFASFYHKKLETKLSRF</sequence>
<feature type="transmembrane region" description="Helical" evidence="1">
    <location>
        <begin position="170"/>
        <end position="188"/>
    </location>
</feature>
<keyword evidence="3" id="KW-1185">Reference proteome</keyword>
<evidence type="ECO:0008006" key="4">
    <source>
        <dbReference type="Google" id="ProtNLM"/>
    </source>
</evidence>
<gene>
    <name evidence="2" type="ORF">ABN16_09450</name>
</gene>
<dbReference type="KEGG" id="lko:ABN16_09450"/>
<feature type="transmembrane region" description="Helical" evidence="1">
    <location>
        <begin position="34"/>
        <end position="51"/>
    </location>
</feature>
<dbReference type="AlphaFoldDB" id="A0AAC8ZH17"/>
<protein>
    <recommendedName>
        <fullName evidence="4">DUF624 domain-containing protein</fullName>
    </recommendedName>
</protein>
<reference evidence="2 3" key="1">
    <citation type="submission" date="2015-07" db="EMBL/GenBank/DDBJ databases">
        <title>Lactobacillus korensis/26-25/ whole genome sequencing.</title>
        <authorList>
            <person name="Kim M.K."/>
            <person name="Im W.-T."/>
            <person name="Srinivasan S."/>
            <person name="Lee J.-J."/>
        </authorList>
    </citation>
    <scope>NUCLEOTIDE SEQUENCE [LARGE SCALE GENOMIC DNA]</scope>
    <source>
        <strain evidence="2 3">26-25</strain>
    </source>
</reference>
<proteinExistence type="predicted"/>
<dbReference type="RefSeq" id="WP_048735301.1">
    <property type="nucleotide sequence ID" value="NZ_CP012033.1"/>
</dbReference>
<keyword evidence="1" id="KW-0472">Membrane</keyword>
<feature type="transmembrane region" description="Helical" evidence="1">
    <location>
        <begin position="102"/>
        <end position="122"/>
    </location>
</feature>
<accession>A0AAC8ZH17</accession>
<dbReference type="Proteomes" id="UP000036000">
    <property type="component" value="Chromosome"/>
</dbReference>
<feature type="transmembrane region" description="Helical" evidence="1">
    <location>
        <begin position="142"/>
        <end position="164"/>
    </location>
</feature>
<feature type="transmembrane region" description="Helical" evidence="1">
    <location>
        <begin position="71"/>
        <end position="90"/>
    </location>
</feature>
<dbReference type="EMBL" id="CP012033">
    <property type="protein sequence ID" value="AKP65205.1"/>
    <property type="molecule type" value="Genomic_DNA"/>
</dbReference>